<sequence length="276" mass="30035">MRVLYKEGLPPLPYSSAMQDSTEGTESRLSSVASAIRVLKAFSETEIEIGISTLAKRLGLAKSTVHRLASTLASEGLLEQNPENGRYRLGLGLFALGALVRRRMDISTQALPYLHELREITGETVHLATLEQSNIIYLFNLESHQAIRMRSYVGARKPAFCTSEGRALLAFQEPEVLARVVKDGLVARTPNTQTAPAGLRKTLELVQREGYAQDDEESEVGMRGLAAPVRDHSGQVIAAIGIAGPVQRLTKKAMRGFIAPVVQAADALSTRLGYQP</sequence>
<dbReference type="InterPro" id="IPR005471">
    <property type="entry name" value="Tscrpt_reg_IclR_N"/>
</dbReference>
<dbReference type="AlphaFoldDB" id="A0A3P4AXP5"/>
<gene>
    <name evidence="6" type="primary">kdgR_1</name>
    <name evidence="6" type="ORF">PIGHUM_00362</name>
</gene>
<dbReference type="GO" id="GO:0003677">
    <property type="term" value="F:DNA binding"/>
    <property type="evidence" value="ECO:0007669"/>
    <property type="project" value="UniProtKB-KW"/>
</dbReference>
<dbReference type="Pfam" id="PF09339">
    <property type="entry name" value="HTH_IclR"/>
    <property type="match status" value="1"/>
</dbReference>
<keyword evidence="7" id="KW-1185">Reference proteome</keyword>
<organism evidence="6 7">
    <name type="scientific">Pigmentiphaga humi</name>
    <dbReference type="NCBI Taxonomy" id="2478468"/>
    <lineage>
        <taxon>Bacteria</taxon>
        <taxon>Pseudomonadati</taxon>
        <taxon>Pseudomonadota</taxon>
        <taxon>Betaproteobacteria</taxon>
        <taxon>Burkholderiales</taxon>
        <taxon>Alcaligenaceae</taxon>
        <taxon>Pigmentiphaga</taxon>
    </lineage>
</organism>
<feature type="domain" description="IclR-ED" evidence="5">
    <location>
        <begin position="92"/>
        <end position="274"/>
    </location>
</feature>
<dbReference type="InterPro" id="IPR036390">
    <property type="entry name" value="WH_DNA-bd_sf"/>
</dbReference>
<evidence type="ECO:0000313" key="6">
    <source>
        <dbReference type="EMBL" id="VCU68311.1"/>
    </source>
</evidence>
<dbReference type="Gene3D" id="1.10.10.10">
    <property type="entry name" value="Winged helix-like DNA-binding domain superfamily/Winged helix DNA-binding domain"/>
    <property type="match status" value="1"/>
</dbReference>
<dbReference type="InterPro" id="IPR050707">
    <property type="entry name" value="HTH_MetabolicPath_Reg"/>
</dbReference>
<reference evidence="6 7" key="1">
    <citation type="submission" date="2018-10" db="EMBL/GenBank/DDBJ databases">
        <authorList>
            <person name="Criscuolo A."/>
        </authorList>
    </citation>
    <scope>NUCLEOTIDE SEQUENCE [LARGE SCALE GENOMIC DNA]</scope>
    <source>
        <strain evidence="6">DnA1</strain>
    </source>
</reference>
<dbReference type="PANTHER" id="PTHR30136:SF35">
    <property type="entry name" value="HTH-TYPE TRANSCRIPTIONAL REGULATOR RV1719"/>
    <property type="match status" value="1"/>
</dbReference>
<evidence type="ECO:0000313" key="7">
    <source>
        <dbReference type="Proteomes" id="UP000277294"/>
    </source>
</evidence>
<dbReference type="PROSITE" id="PS51078">
    <property type="entry name" value="ICLR_ED"/>
    <property type="match status" value="1"/>
</dbReference>
<dbReference type="Gene3D" id="3.30.450.40">
    <property type="match status" value="1"/>
</dbReference>
<evidence type="ECO:0000259" key="4">
    <source>
        <dbReference type="PROSITE" id="PS51077"/>
    </source>
</evidence>
<keyword evidence="1" id="KW-0805">Transcription regulation</keyword>
<evidence type="ECO:0000256" key="2">
    <source>
        <dbReference type="ARBA" id="ARBA00023125"/>
    </source>
</evidence>
<accession>A0A3P4AXP5</accession>
<feature type="domain" description="HTH iclR-type" evidence="4">
    <location>
        <begin position="29"/>
        <end position="91"/>
    </location>
</feature>
<dbReference type="SUPFAM" id="SSF55781">
    <property type="entry name" value="GAF domain-like"/>
    <property type="match status" value="1"/>
</dbReference>
<evidence type="ECO:0000259" key="5">
    <source>
        <dbReference type="PROSITE" id="PS51078"/>
    </source>
</evidence>
<dbReference type="SMART" id="SM00346">
    <property type="entry name" value="HTH_ICLR"/>
    <property type="match status" value="1"/>
</dbReference>
<dbReference type="InterPro" id="IPR036388">
    <property type="entry name" value="WH-like_DNA-bd_sf"/>
</dbReference>
<evidence type="ECO:0000256" key="3">
    <source>
        <dbReference type="ARBA" id="ARBA00023163"/>
    </source>
</evidence>
<keyword evidence="2" id="KW-0238">DNA-binding</keyword>
<proteinExistence type="predicted"/>
<dbReference type="SUPFAM" id="SSF46785">
    <property type="entry name" value="Winged helix' DNA-binding domain"/>
    <property type="match status" value="1"/>
</dbReference>
<dbReference type="PANTHER" id="PTHR30136">
    <property type="entry name" value="HELIX-TURN-HELIX TRANSCRIPTIONAL REGULATOR, ICLR FAMILY"/>
    <property type="match status" value="1"/>
</dbReference>
<dbReference type="GO" id="GO:0003700">
    <property type="term" value="F:DNA-binding transcription factor activity"/>
    <property type="evidence" value="ECO:0007669"/>
    <property type="project" value="TreeGrafter"/>
</dbReference>
<protein>
    <submittedName>
        <fullName evidence="6">Transcriptional regulator KdgR</fullName>
    </submittedName>
</protein>
<name>A0A3P4AXP5_9BURK</name>
<dbReference type="GO" id="GO:0045892">
    <property type="term" value="P:negative regulation of DNA-templated transcription"/>
    <property type="evidence" value="ECO:0007669"/>
    <property type="project" value="TreeGrafter"/>
</dbReference>
<dbReference type="EMBL" id="UWPJ01000005">
    <property type="protein sequence ID" value="VCU68311.1"/>
    <property type="molecule type" value="Genomic_DNA"/>
</dbReference>
<dbReference type="FunFam" id="1.10.10.10:FF:000056">
    <property type="entry name" value="IclR family transcriptional regulator"/>
    <property type="match status" value="1"/>
</dbReference>
<dbReference type="InterPro" id="IPR029016">
    <property type="entry name" value="GAF-like_dom_sf"/>
</dbReference>
<evidence type="ECO:0000256" key="1">
    <source>
        <dbReference type="ARBA" id="ARBA00023015"/>
    </source>
</evidence>
<dbReference type="InterPro" id="IPR014757">
    <property type="entry name" value="Tscrpt_reg_IclR_C"/>
</dbReference>
<dbReference type="PROSITE" id="PS51077">
    <property type="entry name" value="HTH_ICLR"/>
    <property type="match status" value="1"/>
</dbReference>
<dbReference type="Proteomes" id="UP000277294">
    <property type="component" value="Unassembled WGS sequence"/>
</dbReference>
<keyword evidence="3" id="KW-0804">Transcription</keyword>
<dbReference type="Pfam" id="PF01614">
    <property type="entry name" value="IclR_C"/>
    <property type="match status" value="1"/>
</dbReference>